<dbReference type="Pfam" id="PF13456">
    <property type="entry name" value="RVT_3"/>
    <property type="match status" value="1"/>
</dbReference>
<dbReference type="PANTHER" id="PTHR47723:SF19">
    <property type="entry name" value="POLYNUCLEOTIDYL TRANSFERASE, RIBONUCLEASE H-LIKE SUPERFAMILY PROTEIN"/>
    <property type="match status" value="1"/>
</dbReference>
<dbReference type="GO" id="GO:0003676">
    <property type="term" value="F:nucleic acid binding"/>
    <property type="evidence" value="ECO:0007669"/>
    <property type="project" value="InterPro"/>
</dbReference>
<sequence>MLEIYIDGATLGENGKSAASFIAKNKHVCIEGYTYIGEASNHEAEFHALLFALTTLKDNYQSEILSIRSDSQIVVDTVEKAYTKNSTFLKYYDAIKELMGYFPHVFIKWIPDKENKRADALARKGLLTETTVIQSCS</sequence>
<name>A0A511X140_9BACI</name>
<accession>A0A511X140</accession>
<evidence type="ECO:0000313" key="3">
    <source>
        <dbReference type="Proteomes" id="UP000321400"/>
    </source>
</evidence>
<reference evidence="2 3" key="1">
    <citation type="submission" date="2019-07" db="EMBL/GenBank/DDBJ databases">
        <title>Whole genome shotgun sequence of Halolactibacillus alkaliphilus NBRC 103919.</title>
        <authorList>
            <person name="Hosoyama A."/>
            <person name="Uohara A."/>
            <person name="Ohji S."/>
            <person name="Ichikawa N."/>
        </authorList>
    </citation>
    <scope>NUCLEOTIDE SEQUENCE [LARGE SCALE GENOMIC DNA]</scope>
    <source>
        <strain evidence="2 3">NBRC 103919</strain>
    </source>
</reference>
<evidence type="ECO:0000259" key="1">
    <source>
        <dbReference type="PROSITE" id="PS50879"/>
    </source>
</evidence>
<comment type="caution">
    <text evidence="2">The sequence shown here is derived from an EMBL/GenBank/DDBJ whole genome shotgun (WGS) entry which is preliminary data.</text>
</comment>
<evidence type="ECO:0000313" key="2">
    <source>
        <dbReference type="EMBL" id="GEN56655.1"/>
    </source>
</evidence>
<dbReference type="PROSITE" id="PS50879">
    <property type="entry name" value="RNASE_H_1"/>
    <property type="match status" value="1"/>
</dbReference>
<dbReference type="Proteomes" id="UP000321400">
    <property type="component" value="Unassembled WGS sequence"/>
</dbReference>
<dbReference type="SUPFAM" id="SSF53098">
    <property type="entry name" value="Ribonuclease H-like"/>
    <property type="match status" value="1"/>
</dbReference>
<dbReference type="GO" id="GO:0004523">
    <property type="term" value="F:RNA-DNA hybrid ribonuclease activity"/>
    <property type="evidence" value="ECO:0007669"/>
    <property type="project" value="InterPro"/>
</dbReference>
<keyword evidence="3" id="KW-1185">Reference proteome</keyword>
<gene>
    <name evidence="2" type="primary">rnhA</name>
    <name evidence="2" type="ORF">HAL01_11190</name>
</gene>
<dbReference type="STRING" id="442899.SAMN05720591_1109"/>
<dbReference type="Gene3D" id="3.30.420.10">
    <property type="entry name" value="Ribonuclease H-like superfamily/Ribonuclease H"/>
    <property type="match status" value="1"/>
</dbReference>
<dbReference type="InterPro" id="IPR012337">
    <property type="entry name" value="RNaseH-like_sf"/>
</dbReference>
<dbReference type="EMBL" id="BJYE01000011">
    <property type="protein sequence ID" value="GEN56655.1"/>
    <property type="molecule type" value="Genomic_DNA"/>
</dbReference>
<proteinExistence type="predicted"/>
<dbReference type="InterPro" id="IPR002156">
    <property type="entry name" value="RNaseH_domain"/>
</dbReference>
<dbReference type="PANTHER" id="PTHR47723">
    <property type="entry name" value="OS05G0353850 PROTEIN"/>
    <property type="match status" value="1"/>
</dbReference>
<dbReference type="InterPro" id="IPR053151">
    <property type="entry name" value="RNase_H-like"/>
</dbReference>
<organism evidence="2 3">
    <name type="scientific">Halolactibacillus alkaliphilus</name>
    <dbReference type="NCBI Taxonomy" id="442899"/>
    <lineage>
        <taxon>Bacteria</taxon>
        <taxon>Bacillati</taxon>
        <taxon>Bacillota</taxon>
        <taxon>Bacilli</taxon>
        <taxon>Bacillales</taxon>
        <taxon>Bacillaceae</taxon>
        <taxon>Halolactibacillus</taxon>
    </lineage>
</organism>
<dbReference type="AlphaFoldDB" id="A0A511X140"/>
<feature type="domain" description="RNase H type-1" evidence="1">
    <location>
        <begin position="1"/>
        <end position="127"/>
    </location>
</feature>
<protein>
    <submittedName>
        <fullName evidence="2">Ribonuclease H</fullName>
    </submittedName>
</protein>
<dbReference type="OrthoDB" id="7845843at2"/>
<dbReference type="InterPro" id="IPR036397">
    <property type="entry name" value="RNaseH_sf"/>
</dbReference>
<dbReference type="CDD" id="cd09279">
    <property type="entry name" value="RNase_HI_like"/>
    <property type="match status" value="1"/>
</dbReference>
<dbReference type="RefSeq" id="WP_089801157.1">
    <property type="nucleotide sequence ID" value="NZ_BJYE01000011.1"/>
</dbReference>